<evidence type="ECO:0000256" key="1">
    <source>
        <dbReference type="ARBA" id="ARBA00004141"/>
    </source>
</evidence>
<dbReference type="PANTHER" id="PTHR10165">
    <property type="entry name" value="LIPID PHOSPHATE PHOSPHATASE"/>
    <property type="match status" value="1"/>
</dbReference>
<name>A0A0G4L1E4_VERLO</name>
<feature type="transmembrane region" description="Helical" evidence="7">
    <location>
        <begin position="203"/>
        <end position="222"/>
    </location>
</feature>
<evidence type="ECO:0000256" key="7">
    <source>
        <dbReference type="SAM" id="Phobius"/>
    </source>
</evidence>
<feature type="domain" description="Phosphatidic acid phosphatase type 2/haloperoxidase" evidence="8">
    <location>
        <begin position="123"/>
        <end position="280"/>
    </location>
</feature>
<evidence type="ECO:0000259" key="8">
    <source>
        <dbReference type="SMART" id="SM00014"/>
    </source>
</evidence>
<comment type="subcellular location">
    <subcellularLocation>
        <location evidence="1">Membrane</location>
        <topology evidence="1">Multi-pass membrane protein</topology>
    </subcellularLocation>
</comment>
<dbReference type="STRING" id="100787.A0A0G4L1E4"/>
<dbReference type="InterPro" id="IPR043216">
    <property type="entry name" value="PAP-like"/>
</dbReference>
<feature type="transmembrane region" description="Helical" evidence="7">
    <location>
        <begin position="262"/>
        <end position="280"/>
    </location>
</feature>
<dbReference type="AlphaFoldDB" id="A0A0G4L1E4"/>
<accession>A0A0G4L1E4</accession>
<keyword evidence="3 7" id="KW-0812">Transmembrane</keyword>
<dbReference type="Proteomes" id="UP000045706">
    <property type="component" value="Unassembled WGS sequence"/>
</dbReference>
<evidence type="ECO:0000256" key="2">
    <source>
        <dbReference type="ARBA" id="ARBA00008816"/>
    </source>
</evidence>
<evidence type="ECO:0000256" key="4">
    <source>
        <dbReference type="ARBA" id="ARBA00022989"/>
    </source>
</evidence>
<dbReference type="SUPFAM" id="SSF48317">
    <property type="entry name" value="Acid phosphatase/Vanadium-dependent haloperoxidase"/>
    <property type="match status" value="1"/>
</dbReference>
<evidence type="ECO:0000256" key="5">
    <source>
        <dbReference type="ARBA" id="ARBA00023136"/>
    </source>
</evidence>
<feature type="transmembrane region" description="Helical" evidence="7">
    <location>
        <begin position="88"/>
        <end position="110"/>
    </location>
</feature>
<dbReference type="CDD" id="cd03390">
    <property type="entry name" value="PAP2_containing_1_like"/>
    <property type="match status" value="1"/>
</dbReference>
<dbReference type="SMART" id="SM00014">
    <property type="entry name" value="acidPPc"/>
    <property type="match status" value="1"/>
</dbReference>
<proteinExistence type="inferred from homology"/>
<evidence type="ECO:0000313" key="9">
    <source>
        <dbReference type="EMBL" id="CRK15802.1"/>
    </source>
</evidence>
<protein>
    <recommendedName>
        <fullName evidence="8">Phosphatidic acid phosphatase type 2/haloperoxidase domain-containing protein</fullName>
    </recommendedName>
</protein>
<dbReference type="EMBL" id="CVQH01012113">
    <property type="protein sequence ID" value="CRK20910.1"/>
    <property type="molecule type" value="Genomic_DNA"/>
</dbReference>
<feature type="region of interest" description="Disordered" evidence="6">
    <location>
        <begin position="329"/>
        <end position="386"/>
    </location>
</feature>
<dbReference type="PANTHER" id="PTHR10165:SF84">
    <property type="entry name" value="PHOSPHATIDIC ACID PHOSPHATASE BETA"/>
    <property type="match status" value="1"/>
</dbReference>
<keyword evidence="11" id="KW-1185">Reference proteome</keyword>
<feature type="transmembrane region" description="Helical" evidence="7">
    <location>
        <begin position="39"/>
        <end position="58"/>
    </location>
</feature>
<gene>
    <name evidence="10" type="ORF">BN1708_012977</name>
    <name evidence="9" type="ORF">BN1723_010803</name>
</gene>
<feature type="transmembrane region" description="Helical" evidence="7">
    <location>
        <begin position="234"/>
        <end position="256"/>
    </location>
</feature>
<evidence type="ECO:0000256" key="3">
    <source>
        <dbReference type="ARBA" id="ARBA00022692"/>
    </source>
</evidence>
<dbReference type="GO" id="GO:0046839">
    <property type="term" value="P:phospholipid dephosphorylation"/>
    <property type="evidence" value="ECO:0007669"/>
    <property type="project" value="TreeGrafter"/>
</dbReference>
<feature type="transmembrane region" description="Helical" evidence="7">
    <location>
        <begin position="122"/>
        <end position="145"/>
    </location>
</feature>
<dbReference type="GO" id="GO:0006644">
    <property type="term" value="P:phospholipid metabolic process"/>
    <property type="evidence" value="ECO:0007669"/>
    <property type="project" value="InterPro"/>
</dbReference>
<feature type="compositionally biased region" description="Polar residues" evidence="6">
    <location>
        <begin position="340"/>
        <end position="353"/>
    </location>
</feature>
<dbReference type="InterPro" id="IPR000326">
    <property type="entry name" value="PAP2/HPO"/>
</dbReference>
<evidence type="ECO:0000313" key="10">
    <source>
        <dbReference type="EMBL" id="CRK20910.1"/>
    </source>
</evidence>
<reference evidence="11 12" key="1">
    <citation type="submission" date="2015-05" db="EMBL/GenBank/DDBJ databases">
        <authorList>
            <person name="Fogelqvist Johan"/>
        </authorList>
    </citation>
    <scope>NUCLEOTIDE SEQUENCE [LARGE SCALE GENOMIC DNA]</scope>
    <source>
        <strain evidence="10">VL1</strain>
        <strain evidence="9">VL2</strain>
    </source>
</reference>
<organism evidence="9 12">
    <name type="scientific">Verticillium longisporum</name>
    <name type="common">Verticillium dahliae var. longisporum</name>
    <dbReference type="NCBI Taxonomy" id="100787"/>
    <lineage>
        <taxon>Eukaryota</taxon>
        <taxon>Fungi</taxon>
        <taxon>Dikarya</taxon>
        <taxon>Ascomycota</taxon>
        <taxon>Pezizomycotina</taxon>
        <taxon>Sordariomycetes</taxon>
        <taxon>Hypocreomycetidae</taxon>
        <taxon>Glomerellales</taxon>
        <taxon>Plectosphaerellaceae</taxon>
        <taxon>Verticillium</taxon>
    </lineage>
</organism>
<dbReference type="GO" id="GO:0016020">
    <property type="term" value="C:membrane"/>
    <property type="evidence" value="ECO:0007669"/>
    <property type="project" value="UniProtKB-SubCell"/>
</dbReference>
<dbReference type="GO" id="GO:0008195">
    <property type="term" value="F:phosphatidate phosphatase activity"/>
    <property type="evidence" value="ECO:0007669"/>
    <property type="project" value="TreeGrafter"/>
</dbReference>
<sequence length="386" mass="42203">MSIIDRIRGDGIQPTFTRDTVRSRQSCGHFFVGWLRTMWLDLLTMAVLGFATLGIYTAPLAATRTFPVTFTDSGDIVFPSLAYPERGWIISSGLSAFISAFIPIVFILLAQIRVRSFWDANNAIMGVIQALIIQTLSCVIVKHLIGGFRPYFLAVCMPDISLASSHNSTGLNGVGFHEIMYTSEICTQPDKKLLKTAMTSWPSGHAATAFAGFVFLHLYFNAKLKVWAAYRPAFWKVALTIAPLLGAFLKACVLTIDQAHHWYDILAGSIIGTGAALAAYRGNYAAIWDSRFNHIPLQRNEDFAYTLDKGYGPRDGVFTRSAGWAKSSEAIAEKPLPPSGRSSATYAPRTTGNAAVGPDRNLQVPDTAASRPRHAPGHNIRGDDIV</sequence>
<evidence type="ECO:0000256" key="6">
    <source>
        <dbReference type="SAM" id="MobiDB-lite"/>
    </source>
</evidence>
<comment type="similarity">
    <text evidence="2">Belongs to the PA-phosphatase related phosphoesterase family.</text>
</comment>
<evidence type="ECO:0000313" key="11">
    <source>
        <dbReference type="Proteomes" id="UP000044602"/>
    </source>
</evidence>
<evidence type="ECO:0000313" key="12">
    <source>
        <dbReference type="Proteomes" id="UP000045706"/>
    </source>
</evidence>
<keyword evidence="4 7" id="KW-1133">Transmembrane helix</keyword>
<dbReference type="Proteomes" id="UP000044602">
    <property type="component" value="Unassembled WGS sequence"/>
</dbReference>
<dbReference type="Pfam" id="PF01569">
    <property type="entry name" value="PAP2"/>
    <property type="match status" value="1"/>
</dbReference>
<dbReference type="EMBL" id="CVQI01006335">
    <property type="protein sequence ID" value="CRK15802.1"/>
    <property type="molecule type" value="Genomic_DNA"/>
</dbReference>
<dbReference type="InterPro" id="IPR036938">
    <property type="entry name" value="PAP2/HPO_sf"/>
</dbReference>
<dbReference type="Gene3D" id="1.20.144.10">
    <property type="entry name" value="Phosphatidic acid phosphatase type 2/haloperoxidase"/>
    <property type="match status" value="1"/>
</dbReference>
<keyword evidence="5 7" id="KW-0472">Membrane</keyword>